<proteinExistence type="predicted"/>
<sequence length="74" mass="8615">MWTKGSIEIDGVEVVFEMKHFEQPSAFGINQGRISKLTLWIDGKEVLNYDRGWDIRPTSSVVHHALQKLLKRYN</sequence>
<dbReference type="InterPro" id="IPR056095">
    <property type="entry name" value="DUF7678"/>
</dbReference>
<name>S6F4M0_LACLL</name>
<dbReference type="Pfam" id="PF24726">
    <property type="entry name" value="DUF7678"/>
    <property type="match status" value="1"/>
</dbReference>
<evidence type="ECO:0000259" key="1">
    <source>
        <dbReference type="Pfam" id="PF24726"/>
    </source>
</evidence>
<dbReference type="EMBL" id="CBLU010000005">
    <property type="protein sequence ID" value="CDG03754.1"/>
    <property type="molecule type" value="Genomic_DNA"/>
</dbReference>
<dbReference type="AlphaFoldDB" id="S6F4M0"/>
<dbReference type="Proteomes" id="UP000015361">
    <property type="component" value="Unassembled WGS sequence"/>
</dbReference>
<accession>S6F4M0</accession>
<evidence type="ECO:0000313" key="3">
    <source>
        <dbReference type="Proteomes" id="UP000015361"/>
    </source>
</evidence>
<comment type="caution">
    <text evidence="2">The sequence shown here is derived from an EMBL/GenBank/DDBJ whole genome shotgun (WGS) entry which is preliminary data.</text>
</comment>
<dbReference type="RefSeq" id="WP_021721974.1">
    <property type="nucleotide sequence ID" value="NZ_CBLU010000005.1"/>
</dbReference>
<reference evidence="2 3" key="1">
    <citation type="journal article" date="2013" name="Appl. Environ. Microbiol.">
        <title>The Carbohydrate Metabolism Signature of Lactococcus lactis Strain A12 Reveals Its Sourdough Ecosystem Origin.</title>
        <authorList>
            <person name="Passerini D."/>
            <person name="Coddeville M."/>
            <person name="Le Bourgeois P."/>
            <person name="Loubiere P."/>
            <person name="Ritzenthaler P."/>
            <person name="Fontagne-Faucher C."/>
            <person name="Daveran-Mingot M.L."/>
            <person name="Cocaign-Bousquet M."/>
        </authorList>
    </citation>
    <scope>NUCLEOTIDE SEQUENCE [LARGE SCALE GENOMIC DNA]</scope>
    <source>
        <strain evidence="2 3">A12</strain>
    </source>
</reference>
<protein>
    <recommendedName>
        <fullName evidence="1">DUF7678 domain-containing protein</fullName>
    </recommendedName>
</protein>
<organism evidence="2 3">
    <name type="scientific">Lactococcus lactis subsp. lactis A12</name>
    <dbReference type="NCBI Taxonomy" id="1137134"/>
    <lineage>
        <taxon>Bacteria</taxon>
        <taxon>Bacillati</taxon>
        <taxon>Bacillota</taxon>
        <taxon>Bacilli</taxon>
        <taxon>Lactobacillales</taxon>
        <taxon>Streptococcaceae</taxon>
        <taxon>Lactococcus</taxon>
    </lineage>
</organism>
<gene>
    <name evidence="2" type="primary">Amet_4034</name>
    <name evidence="2" type="ORF">O9U_11400</name>
</gene>
<evidence type="ECO:0000313" key="2">
    <source>
        <dbReference type="EMBL" id="CDG03754.1"/>
    </source>
</evidence>
<feature type="domain" description="DUF7678" evidence="1">
    <location>
        <begin position="1"/>
        <end position="74"/>
    </location>
</feature>